<dbReference type="STRING" id="48727.SAMN05192555_10230"/>
<gene>
    <name evidence="1" type="ORF">SAMN05192555_10230</name>
</gene>
<protein>
    <submittedName>
        <fullName evidence="1">Phospholipid N-methyltransferase</fullName>
    </submittedName>
</protein>
<dbReference type="Proteomes" id="UP000199107">
    <property type="component" value="Unassembled WGS sequence"/>
</dbReference>
<evidence type="ECO:0000313" key="1">
    <source>
        <dbReference type="EMBL" id="SDK95951.1"/>
    </source>
</evidence>
<dbReference type="RefSeq" id="WP_089656902.1">
    <property type="nucleotide sequence ID" value="NZ_FNGH01000002.1"/>
</dbReference>
<dbReference type="InterPro" id="IPR029063">
    <property type="entry name" value="SAM-dependent_MTases_sf"/>
</dbReference>
<keyword evidence="1" id="KW-0808">Transferase</keyword>
<keyword evidence="2" id="KW-1185">Reference proteome</keyword>
<dbReference type="GO" id="GO:0008168">
    <property type="term" value="F:methyltransferase activity"/>
    <property type="evidence" value="ECO:0007669"/>
    <property type="project" value="UniProtKB-KW"/>
</dbReference>
<organism evidence="1 2">
    <name type="scientific">Franzmannia pantelleriensis</name>
    <dbReference type="NCBI Taxonomy" id="48727"/>
    <lineage>
        <taxon>Bacteria</taxon>
        <taxon>Pseudomonadati</taxon>
        <taxon>Pseudomonadota</taxon>
        <taxon>Gammaproteobacteria</taxon>
        <taxon>Oceanospirillales</taxon>
        <taxon>Halomonadaceae</taxon>
        <taxon>Franzmannia</taxon>
    </lineage>
</organism>
<dbReference type="AlphaFoldDB" id="A0A1G9G5R4"/>
<keyword evidence="1" id="KW-0489">Methyltransferase</keyword>
<dbReference type="SUPFAM" id="SSF53335">
    <property type="entry name" value="S-adenosyl-L-methionine-dependent methyltransferases"/>
    <property type="match status" value="1"/>
</dbReference>
<proteinExistence type="predicted"/>
<dbReference type="EMBL" id="FNGH01000002">
    <property type="protein sequence ID" value="SDK95951.1"/>
    <property type="molecule type" value="Genomic_DNA"/>
</dbReference>
<dbReference type="Gene3D" id="3.40.50.150">
    <property type="entry name" value="Vaccinia Virus protein VP39"/>
    <property type="match status" value="1"/>
</dbReference>
<dbReference type="GO" id="GO:0032259">
    <property type="term" value="P:methylation"/>
    <property type="evidence" value="ECO:0007669"/>
    <property type="project" value="UniProtKB-KW"/>
</dbReference>
<accession>A0A1G9G5R4</accession>
<evidence type="ECO:0000313" key="2">
    <source>
        <dbReference type="Proteomes" id="UP000199107"/>
    </source>
</evidence>
<sequence>MNVEERKTAATPSSQRQQLSLFARNFFKHPRMLGSIIPSSPFLIRRLLEPVDWERARVIVEYGPGVGTISREILRRMHPEAILVAIETNDDFVDYLRTALPDPRLQLVAGSAEDVAAILADRGLSAADYVVAGIPFSTMPEGLRNGVLSATRDALSPQGELLIYQFSPKVLPDLQRNYQNVRRGFEPLNIPPAQVYFCEP</sequence>
<name>A0A1G9G5R4_9GAMM</name>
<reference evidence="2" key="1">
    <citation type="submission" date="2016-10" db="EMBL/GenBank/DDBJ databases">
        <authorList>
            <person name="Varghese N."/>
            <person name="Submissions S."/>
        </authorList>
    </citation>
    <scope>NUCLEOTIDE SEQUENCE [LARGE SCALE GENOMIC DNA]</scope>
    <source>
        <strain evidence="2">AAP</strain>
    </source>
</reference>
<dbReference type="OrthoDB" id="9805585at2"/>